<protein>
    <submittedName>
        <fullName evidence="1">Uncharacterized protein</fullName>
    </submittedName>
</protein>
<sequence length="91" mass="9895">MPIAMFDGKRLLNLEESVRDNVFDVGEIVADIGVETNATVRNANVNEDDARVENVDVGVQKEAIVGGVDKGKEDVGVKNVNVDIEIEENQL</sequence>
<keyword evidence="2" id="KW-1185">Reference proteome</keyword>
<accession>A0A6A6MWI9</accession>
<organism evidence="1 2">
    <name type="scientific">Hevea brasiliensis</name>
    <name type="common">Para rubber tree</name>
    <name type="synonym">Siphonia brasiliensis</name>
    <dbReference type="NCBI Taxonomy" id="3981"/>
    <lineage>
        <taxon>Eukaryota</taxon>
        <taxon>Viridiplantae</taxon>
        <taxon>Streptophyta</taxon>
        <taxon>Embryophyta</taxon>
        <taxon>Tracheophyta</taxon>
        <taxon>Spermatophyta</taxon>
        <taxon>Magnoliopsida</taxon>
        <taxon>eudicotyledons</taxon>
        <taxon>Gunneridae</taxon>
        <taxon>Pentapetalae</taxon>
        <taxon>rosids</taxon>
        <taxon>fabids</taxon>
        <taxon>Malpighiales</taxon>
        <taxon>Euphorbiaceae</taxon>
        <taxon>Crotonoideae</taxon>
        <taxon>Micrandreae</taxon>
        <taxon>Hevea</taxon>
    </lineage>
</organism>
<proteinExistence type="predicted"/>
<gene>
    <name evidence="1" type="ORF">GH714_001259</name>
</gene>
<comment type="caution">
    <text evidence="1">The sequence shown here is derived from an EMBL/GenBank/DDBJ whole genome shotgun (WGS) entry which is preliminary data.</text>
</comment>
<dbReference type="EMBL" id="JAAGAX010000003">
    <property type="protein sequence ID" value="KAF2318151.1"/>
    <property type="molecule type" value="Genomic_DNA"/>
</dbReference>
<evidence type="ECO:0000313" key="2">
    <source>
        <dbReference type="Proteomes" id="UP000467840"/>
    </source>
</evidence>
<evidence type="ECO:0000313" key="1">
    <source>
        <dbReference type="EMBL" id="KAF2318151.1"/>
    </source>
</evidence>
<name>A0A6A6MWI9_HEVBR</name>
<dbReference type="AlphaFoldDB" id="A0A6A6MWI9"/>
<dbReference type="Proteomes" id="UP000467840">
    <property type="component" value="Chromosome 10"/>
</dbReference>
<reference evidence="1 2" key="1">
    <citation type="journal article" date="2020" name="Mol. Plant">
        <title>The Chromosome-Based Rubber Tree Genome Provides New Insights into Spurge Genome Evolution and Rubber Biosynthesis.</title>
        <authorList>
            <person name="Liu J."/>
            <person name="Shi C."/>
            <person name="Shi C.C."/>
            <person name="Li W."/>
            <person name="Zhang Q.J."/>
            <person name="Zhang Y."/>
            <person name="Li K."/>
            <person name="Lu H.F."/>
            <person name="Shi C."/>
            <person name="Zhu S.T."/>
            <person name="Xiao Z.Y."/>
            <person name="Nan H."/>
            <person name="Yue Y."/>
            <person name="Zhu X.G."/>
            <person name="Wu Y."/>
            <person name="Hong X.N."/>
            <person name="Fan G.Y."/>
            <person name="Tong Y."/>
            <person name="Zhang D."/>
            <person name="Mao C.L."/>
            <person name="Liu Y.L."/>
            <person name="Hao S.J."/>
            <person name="Liu W.Q."/>
            <person name="Lv M.Q."/>
            <person name="Zhang H.B."/>
            <person name="Liu Y."/>
            <person name="Hu-Tang G.R."/>
            <person name="Wang J.P."/>
            <person name="Wang J.H."/>
            <person name="Sun Y.H."/>
            <person name="Ni S.B."/>
            <person name="Chen W.B."/>
            <person name="Zhang X.C."/>
            <person name="Jiao Y.N."/>
            <person name="Eichler E.E."/>
            <person name="Li G.H."/>
            <person name="Liu X."/>
            <person name="Gao L.Z."/>
        </authorList>
    </citation>
    <scope>NUCLEOTIDE SEQUENCE [LARGE SCALE GENOMIC DNA]</scope>
    <source>
        <strain evidence="2">cv. GT1</strain>
        <tissue evidence="1">Leaf</tissue>
    </source>
</reference>